<dbReference type="GeneID" id="95988437"/>
<accession>A0ABR3PTG9</accession>
<feature type="transmembrane region" description="Helical" evidence="1">
    <location>
        <begin position="156"/>
        <end position="178"/>
    </location>
</feature>
<keyword evidence="1" id="KW-0472">Membrane</keyword>
<gene>
    <name evidence="2" type="ORF">Q8F55_007394</name>
</gene>
<protein>
    <recommendedName>
        <fullName evidence="4">Transmembrane protein</fullName>
    </recommendedName>
</protein>
<dbReference type="RefSeq" id="XP_069205668.1">
    <property type="nucleotide sequence ID" value="XM_069355827.1"/>
</dbReference>
<proteinExistence type="predicted"/>
<organism evidence="2 3">
    <name type="scientific">Vanrija albida</name>
    <dbReference type="NCBI Taxonomy" id="181172"/>
    <lineage>
        <taxon>Eukaryota</taxon>
        <taxon>Fungi</taxon>
        <taxon>Dikarya</taxon>
        <taxon>Basidiomycota</taxon>
        <taxon>Agaricomycotina</taxon>
        <taxon>Tremellomycetes</taxon>
        <taxon>Trichosporonales</taxon>
        <taxon>Trichosporonaceae</taxon>
        <taxon>Vanrija</taxon>
    </lineage>
</organism>
<evidence type="ECO:0008006" key="4">
    <source>
        <dbReference type="Google" id="ProtNLM"/>
    </source>
</evidence>
<evidence type="ECO:0000256" key="1">
    <source>
        <dbReference type="SAM" id="Phobius"/>
    </source>
</evidence>
<comment type="caution">
    <text evidence="2">The sequence shown here is derived from an EMBL/GenBank/DDBJ whole genome shotgun (WGS) entry which is preliminary data.</text>
</comment>
<reference evidence="2 3" key="1">
    <citation type="submission" date="2023-08" db="EMBL/GenBank/DDBJ databases">
        <title>Annotated Genome Sequence of Vanrija albida AlHP1.</title>
        <authorList>
            <person name="Herzog R."/>
        </authorList>
    </citation>
    <scope>NUCLEOTIDE SEQUENCE [LARGE SCALE GENOMIC DNA]</scope>
    <source>
        <strain evidence="2 3">AlHP1</strain>
    </source>
</reference>
<feature type="transmembrane region" description="Helical" evidence="1">
    <location>
        <begin position="98"/>
        <end position="120"/>
    </location>
</feature>
<keyword evidence="3" id="KW-1185">Reference proteome</keyword>
<sequence>MGYLRSLLFARTLFILTAGALAVAVTGLAGSALVQLQDKKKMAKGLGAKLVATDVVGVTGTFAAAAGFAVIVAFLSEFILWREKRKRQSNAIRFFNEFLLAFSFIALLGGCIAGTIIVLFHSGKVTLGTLTQEQIKGILKNLPGSPRLEYRYYRCYPALICAWICCGFILANLILVIMTGLHYRKLERQGILEGDGTERVVTEKPQNGQHLEH</sequence>
<feature type="transmembrane region" description="Helical" evidence="1">
    <location>
        <begin position="55"/>
        <end position="78"/>
    </location>
</feature>
<evidence type="ECO:0000313" key="3">
    <source>
        <dbReference type="Proteomes" id="UP001565368"/>
    </source>
</evidence>
<evidence type="ECO:0000313" key="2">
    <source>
        <dbReference type="EMBL" id="KAL1405724.1"/>
    </source>
</evidence>
<keyword evidence="1" id="KW-0812">Transmembrane</keyword>
<name>A0ABR3PTG9_9TREE</name>
<keyword evidence="1" id="KW-1133">Transmembrane helix</keyword>
<dbReference type="EMBL" id="JBBXJM010000006">
    <property type="protein sequence ID" value="KAL1405724.1"/>
    <property type="molecule type" value="Genomic_DNA"/>
</dbReference>
<dbReference type="Proteomes" id="UP001565368">
    <property type="component" value="Unassembled WGS sequence"/>
</dbReference>